<proteinExistence type="predicted"/>
<reference evidence="1 2" key="1">
    <citation type="journal article" date="2017" name="Front. Microbiol.">
        <title>New Insights into the Diversity of the Genus Faecalibacterium.</title>
        <authorList>
            <person name="Benevides L."/>
            <person name="Burman S."/>
            <person name="Martin R."/>
            <person name="Robert V."/>
            <person name="Thomas M."/>
            <person name="Miquel S."/>
            <person name="Chain F."/>
            <person name="Sokol H."/>
            <person name="Bermudez-Humaran L.G."/>
            <person name="Morrison M."/>
            <person name="Langella P."/>
            <person name="Azevedo V.A."/>
            <person name="Chatel J.M."/>
            <person name="Soares S."/>
        </authorList>
    </citation>
    <scope>NUCLEOTIDE SEQUENCE [LARGE SCALE GENOMIC DNA]</scope>
    <source>
        <strain evidence="1 2">CNCM I 4573</strain>
    </source>
</reference>
<dbReference type="AlphaFoldDB" id="A0A2A7A8U5"/>
<sequence length="111" mass="11885">MPRPKGSKNKPKTIKTTVDFAAQLAEKQSAKEAVAAEIASITANINALKADLKTKKAELKSIDKEIARIEAKKVKAETKAAESAKKAEAEDVLKKLLASGVSADEILEKLK</sequence>
<protein>
    <submittedName>
        <fullName evidence="1">Uncharacterized protein</fullName>
    </submittedName>
</protein>
<dbReference type="Proteomes" id="UP000220157">
    <property type="component" value="Unassembled WGS sequence"/>
</dbReference>
<comment type="caution">
    <text evidence="1">The sequence shown here is derived from an EMBL/GenBank/DDBJ whole genome shotgun (WGS) entry which is preliminary data.</text>
</comment>
<dbReference type="EMBL" id="NMTW01000036">
    <property type="protein sequence ID" value="PDX75570.1"/>
    <property type="molecule type" value="Genomic_DNA"/>
</dbReference>
<dbReference type="RefSeq" id="WP_097785558.1">
    <property type="nucleotide sequence ID" value="NZ_JAHQYW010000043.1"/>
</dbReference>
<accession>A0A2A7A8U5</accession>
<evidence type="ECO:0000313" key="2">
    <source>
        <dbReference type="Proteomes" id="UP000220157"/>
    </source>
</evidence>
<gene>
    <name evidence="1" type="ORF">CGS56_08640</name>
</gene>
<evidence type="ECO:0000313" key="1">
    <source>
        <dbReference type="EMBL" id="PDX75570.1"/>
    </source>
</evidence>
<name>A0A2A7A8U5_9FIRM</name>
<organism evidence="1 2">
    <name type="scientific">Faecalibacterium prausnitzii</name>
    <dbReference type="NCBI Taxonomy" id="853"/>
    <lineage>
        <taxon>Bacteria</taxon>
        <taxon>Bacillati</taxon>
        <taxon>Bacillota</taxon>
        <taxon>Clostridia</taxon>
        <taxon>Eubacteriales</taxon>
        <taxon>Oscillospiraceae</taxon>
        <taxon>Faecalibacterium</taxon>
    </lineage>
</organism>